<proteinExistence type="predicted"/>
<evidence type="ECO:0000256" key="3">
    <source>
        <dbReference type="SAM" id="Phobius"/>
    </source>
</evidence>
<organism evidence="6">
    <name type="scientific">Blautia hansenii</name>
    <name type="common">Ruminococcus hansenii</name>
    <dbReference type="NCBI Taxonomy" id="1322"/>
    <lineage>
        <taxon>Bacteria</taxon>
        <taxon>Bacillati</taxon>
        <taxon>Bacillota</taxon>
        <taxon>Clostridia</taxon>
        <taxon>Lachnospirales</taxon>
        <taxon>Lachnospiraceae</taxon>
        <taxon>Blautia</taxon>
    </lineage>
</organism>
<evidence type="ECO:0000313" key="6">
    <source>
        <dbReference type="EMBL" id="VYT26543.1"/>
    </source>
</evidence>
<keyword evidence="1" id="KW-0802">TPR repeat</keyword>
<dbReference type="AlphaFoldDB" id="A0A6N2VAN5"/>
<dbReference type="RefSeq" id="WP_156342672.1">
    <property type="nucleotide sequence ID" value="NZ_CACRSY010000015.1"/>
</dbReference>
<feature type="transmembrane region" description="Helical" evidence="3">
    <location>
        <begin position="77"/>
        <end position="98"/>
    </location>
</feature>
<dbReference type="InterPro" id="IPR019734">
    <property type="entry name" value="TPR_rpt"/>
</dbReference>
<dbReference type="InterPro" id="IPR011990">
    <property type="entry name" value="TPR-like_helical_dom_sf"/>
</dbReference>
<keyword evidence="3" id="KW-0812">Transmembrane</keyword>
<dbReference type="Pfam" id="PF13287">
    <property type="entry name" value="Fn3_assoc"/>
    <property type="match status" value="1"/>
</dbReference>
<name>A0A6N2VAN5_BLAHA</name>
<dbReference type="InterPro" id="IPR026870">
    <property type="entry name" value="Zinc_ribbon_dom"/>
</dbReference>
<dbReference type="Gene3D" id="1.25.40.10">
    <property type="entry name" value="Tetratricopeptide repeat domain"/>
    <property type="match status" value="1"/>
</dbReference>
<dbReference type="Pfam" id="PF13290">
    <property type="entry name" value="CHB_HEX_C_1"/>
    <property type="match status" value="1"/>
</dbReference>
<dbReference type="Pfam" id="PF13240">
    <property type="entry name" value="Zn_Ribbon_1"/>
    <property type="match status" value="1"/>
</dbReference>
<dbReference type="InterPro" id="IPR026876">
    <property type="entry name" value="Fn3_assoc_repeat"/>
</dbReference>
<keyword evidence="2" id="KW-0175">Coiled coil</keyword>
<gene>
    <name evidence="6" type="ORF">BHLFYP23_00923</name>
</gene>
<evidence type="ECO:0000259" key="4">
    <source>
        <dbReference type="Pfam" id="PF13240"/>
    </source>
</evidence>
<feature type="domain" description="GH29D-like beta-sandwich" evidence="5">
    <location>
        <begin position="221"/>
        <end position="286"/>
    </location>
</feature>
<feature type="domain" description="Zinc-ribbon" evidence="4">
    <location>
        <begin position="2"/>
        <end position="24"/>
    </location>
</feature>
<reference evidence="6" key="1">
    <citation type="submission" date="2019-11" db="EMBL/GenBank/DDBJ databases">
        <authorList>
            <person name="Feng L."/>
        </authorList>
    </citation>
    <scope>NUCLEOTIDE SEQUENCE</scope>
    <source>
        <strain evidence="6">BhanseniiLFYP23</strain>
    </source>
</reference>
<protein>
    <submittedName>
        <fullName evidence="6">Tetratricopeptide repeat protein</fullName>
    </submittedName>
</protein>
<accession>A0A6N2VAN5</accession>
<evidence type="ECO:0000256" key="1">
    <source>
        <dbReference type="PROSITE-ProRule" id="PRU00339"/>
    </source>
</evidence>
<evidence type="ECO:0000256" key="2">
    <source>
        <dbReference type="SAM" id="Coils"/>
    </source>
</evidence>
<keyword evidence="3" id="KW-1133">Transmembrane helix</keyword>
<sequence length="376" mass="42505">MKCTKCGAKLEEGTLFCPKCGKEVQWVPEYNTLETLIKQRELKEQEKRKKELELQKEQERLQRKAELERKKKKKRRIILAGSAAAIIAATGLGLFFVYQSQHNSFDFQMAQAETKFSNKDYESALKYIERALSLNPQSAEANVLEAKIYLKEDNESAALSILLSVVEDHPDSVNAYGELLRLYEKNEEFDKIAELMSNADDTMKEKYKAYVSEMPLPSNVGGTYSTDITVEFQNLPEGTEVFYTLNGKTPDKHSKKYSEAIVLEEEETVTLKYIAYNKKGIPSKVGTETYTLKFEAPEKPQISPSSDKYAYAADIIVTAQEGCDIYYAFDEEPTTDSQKYTGPIAMPKGEHTFSAIAVDKRGKVSPVSSAIYVYYG</sequence>
<dbReference type="Pfam" id="PF14559">
    <property type="entry name" value="TPR_19"/>
    <property type="match status" value="1"/>
</dbReference>
<dbReference type="SUPFAM" id="SSF48452">
    <property type="entry name" value="TPR-like"/>
    <property type="match status" value="1"/>
</dbReference>
<keyword evidence="3" id="KW-0472">Membrane</keyword>
<dbReference type="InterPro" id="IPR059177">
    <property type="entry name" value="GH29D-like_dom"/>
</dbReference>
<dbReference type="PROSITE" id="PS50005">
    <property type="entry name" value="TPR"/>
    <property type="match status" value="1"/>
</dbReference>
<feature type="coiled-coil region" evidence="2">
    <location>
        <begin position="33"/>
        <end position="71"/>
    </location>
</feature>
<evidence type="ECO:0000259" key="5">
    <source>
        <dbReference type="Pfam" id="PF13290"/>
    </source>
</evidence>
<feature type="repeat" description="TPR" evidence="1">
    <location>
        <begin position="105"/>
        <end position="138"/>
    </location>
</feature>
<dbReference type="EMBL" id="CACRSY010000015">
    <property type="protein sequence ID" value="VYT26543.1"/>
    <property type="molecule type" value="Genomic_DNA"/>
</dbReference>